<sequence>MGLLDKVGKRVRIAEDGFGVKATISQRTLANAECLDDIAKLWIVRKPEARDIFSLNFRDQVEFIKNVQSIRKGVRKIFGIDRGTKIHRKSQNQTNRPSSSRWLDLRDQNMVSTVQQAECLQKLELSLCMEAACSLTCRSTRWIDQARVMQPDIWEEWWRSACVLDMQPDMWSTGYRCTCIWSHAKRHTGCHQPEADWLLSSINSPRPQIISSHPYLSVEVLLDTPPKSPKNCSKAKGGFVRVQISLSRRVSFFMMKPRFCPSPDQSSPVQSSGPLGYGQVFSDQPAAYRQRTLRPGLTE</sequence>
<comment type="caution">
    <text evidence="2">The sequence shown here is derived from an EMBL/GenBank/DDBJ whole genome shotgun (WGS) entry which is preliminary data.</text>
</comment>
<organism evidence="2">
    <name type="scientific">Brassica cretica</name>
    <name type="common">Mustard</name>
    <dbReference type="NCBI Taxonomy" id="69181"/>
    <lineage>
        <taxon>Eukaryota</taxon>
        <taxon>Viridiplantae</taxon>
        <taxon>Streptophyta</taxon>
        <taxon>Embryophyta</taxon>
        <taxon>Tracheophyta</taxon>
        <taxon>Spermatophyta</taxon>
        <taxon>Magnoliopsida</taxon>
        <taxon>eudicotyledons</taxon>
        <taxon>Gunneridae</taxon>
        <taxon>Pentapetalae</taxon>
        <taxon>rosids</taxon>
        <taxon>malvids</taxon>
        <taxon>Brassicales</taxon>
        <taxon>Brassicaceae</taxon>
        <taxon>Brassiceae</taxon>
        <taxon>Brassica</taxon>
    </lineage>
</organism>
<protein>
    <submittedName>
        <fullName evidence="2">Uncharacterized protein</fullName>
    </submittedName>
</protein>
<accession>A0A8S9I3R5</accession>
<evidence type="ECO:0000256" key="1">
    <source>
        <dbReference type="SAM" id="MobiDB-lite"/>
    </source>
</evidence>
<dbReference type="AlphaFoldDB" id="A0A8S9I3R5"/>
<feature type="compositionally biased region" description="Low complexity" evidence="1">
    <location>
        <begin position="261"/>
        <end position="274"/>
    </location>
</feature>
<name>A0A8S9I3R5_BRACR</name>
<reference evidence="2" key="1">
    <citation type="submission" date="2019-12" db="EMBL/GenBank/DDBJ databases">
        <title>Genome sequencing and annotation of Brassica cretica.</title>
        <authorList>
            <person name="Studholme D.J."/>
            <person name="Sarris P.F."/>
        </authorList>
    </citation>
    <scope>NUCLEOTIDE SEQUENCE</scope>
    <source>
        <strain evidence="2">PFS-102/07</strain>
        <tissue evidence="2">Leaf</tissue>
    </source>
</reference>
<evidence type="ECO:0000313" key="2">
    <source>
        <dbReference type="EMBL" id="KAF2564300.1"/>
    </source>
</evidence>
<dbReference type="EMBL" id="QGKY02001250">
    <property type="protein sequence ID" value="KAF2564300.1"/>
    <property type="molecule type" value="Genomic_DNA"/>
</dbReference>
<feature type="region of interest" description="Disordered" evidence="1">
    <location>
        <begin position="261"/>
        <end position="299"/>
    </location>
</feature>
<gene>
    <name evidence="2" type="ORF">F2Q70_00017627</name>
</gene>
<proteinExistence type="predicted"/>